<dbReference type="InterPro" id="IPR051332">
    <property type="entry name" value="Fosfomycin_Res_Enzymes"/>
</dbReference>
<sequence length="146" mass="17119">MNQHRQRKRGRAIVIRGISHITLIVKNVEKTATFLQTIFDAQEVYSSGEKQFSLSKEMFFLIGGIWLCIMEGEPLTERTCNHIAFQISETEFELYKSRVIAFGAELRPERPRVEGEGHSIYFYDFDNHLFELHTGTLEERLERYSN</sequence>
<dbReference type="PANTHER" id="PTHR36113:SF6">
    <property type="entry name" value="FOSFOMYCIN RESISTANCE PROTEIN FOSX"/>
    <property type="match status" value="1"/>
</dbReference>
<dbReference type="InterPro" id="IPR037523">
    <property type="entry name" value="VOC_core"/>
</dbReference>
<dbReference type="PANTHER" id="PTHR36113">
    <property type="entry name" value="LYASE, PUTATIVE-RELATED-RELATED"/>
    <property type="match status" value="1"/>
</dbReference>
<comment type="caution">
    <text evidence="3">The sequence shown here is derived from an EMBL/GenBank/DDBJ whole genome shotgun (WGS) entry which is preliminary data.</text>
</comment>
<dbReference type="Gene3D" id="3.10.180.10">
    <property type="entry name" value="2,3-Dihydroxybiphenyl 1,2-Dioxygenase, domain 1"/>
    <property type="match status" value="1"/>
</dbReference>
<protein>
    <submittedName>
        <fullName evidence="3">Fosfomycin resistance protein FosX</fullName>
    </submittedName>
</protein>
<dbReference type="GO" id="GO:0046872">
    <property type="term" value="F:metal ion binding"/>
    <property type="evidence" value="ECO:0007669"/>
    <property type="project" value="UniProtKB-KW"/>
</dbReference>
<dbReference type="SUPFAM" id="SSF54593">
    <property type="entry name" value="Glyoxalase/Bleomycin resistance protein/Dihydroxybiphenyl dioxygenase"/>
    <property type="match status" value="1"/>
</dbReference>
<dbReference type="InterPro" id="IPR004360">
    <property type="entry name" value="Glyas_Fos-R_dOase_dom"/>
</dbReference>
<accession>A0A645DRW3</accession>
<feature type="domain" description="VOC" evidence="2">
    <location>
        <begin position="17"/>
        <end position="135"/>
    </location>
</feature>
<dbReference type="Pfam" id="PF00903">
    <property type="entry name" value="Glyoxalase"/>
    <property type="match status" value="1"/>
</dbReference>
<reference evidence="3" key="1">
    <citation type="submission" date="2019-08" db="EMBL/GenBank/DDBJ databases">
        <authorList>
            <person name="Kucharzyk K."/>
            <person name="Murdoch R.W."/>
            <person name="Higgins S."/>
            <person name="Loffler F."/>
        </authorList>
    </citation>
    <scope>NUCLEOTIDE SEQUENCE</scope>
</reference>
<dbReference type="NCBIfam" id="NF000222">
    <property type="entry name" value="FosX"/>
    <property type="match status" value="1"/>
</dbReference>
<dbReference type="PROSITE" id="PS51819">
    <property type="entry name" value="VOC"/>
    <property type="match status" value="1"/>
</dbReference>
<dbReference type="EMBL" id="VSSQ01038995">
    <property type="protein sequence ID" value="MPM92009.1"/>
    <property type="molecule type" value="Genomic_DNA"/>
</dbReference>
<dbReference type="AlphaFoldDB" id="A0A645DRW3"/>
<organism evidence="3">
    <name type="scientific">bioreactor metagenome</name>
    <dbReference type="NCBI Taxonomy" id="1076179"/>
    <lineage>
        <taxon>unclassified sequences</taxon>
        <taxon>metagenomes</taxon>
        <taxon>ecological metagenomes</taxon>
    </lineage>
</organism>
<dbReference type="InterPro" id="IPR029068">
    <property type="entry name" value="Glyas_Bleomycin-R_OHBP_Dase"/>
</dbReference>
<proteinExistence type="predicted"/>
<dbReference type="CDD" id="cd08364">
    <property type="entry name" value="FosX"/>
    <property type="match status" value="1"/>
</dbReference>
<gene>
    <name evidence="3" type="primary">fosX</name>
    <name evidence="3" type="ORF">SDC9_139143</name>
</gene>
<dbReference type="InterPro" id="IPR037434">
    <property type="entry name" value="FosX"/>
</dbReference>
<evidence type="ECO:0000259" key="2">
    <source>
        <dbReference type="PROSITE" id="PS51819"/>
    </source>
</evidence>
<evidence type="ECO:0000256" key="1">
    <source>
        <dbReference type="ARBA" id="ARBA00022723"/>
    </source>
</evidence>
<name>A0A645DRW3_9ZZZZ</name>
<evidence type="ECO:0000313" key="3">
    <source>
        <dbReference type="EMBL" id="MPM92009.1"/>
    </source>
</evidence>
<keyword evidence="1" id="KW-0479">Metal-binding</keyword>